<dbReference type="GO" id="GO:0005975">
    <property type="term" value="P:carbohydrate metabolic process"/>
    <property type="evidence" value="ECO:0007669"/>
    <property type="project" value="InterPro"/>
</dbReference>
<dbReference type="InterPro" id="IPR008928">
    <property type="entry name" value="6-hairpin_glycosidase_sf"/>
</dbReference>
<evidence type="ECO:0008006" key="4">
    <source>
        <dbReference type="Google" id="ProtNLM"/>
    </source>
</evidence>
<accession>R7TEW2</accession>
<dbReference type="Proteomes" id="UP000014760">
    <property type="component" value="Unassembled WGS sequence"/>
</dbReference>
<dbReference type="OrthoDB" id="302966at2759"/>
<gene>
    <name evidence="1" type="ORF">CAPTEDRAFT_205504</name>
</gene>
<name>R7TEW2_CAPTE</name>
<sequence length="301" mass="35222">MDQGNYQKIVSKLRWMQEEQIWPNGSRYLWTDAHGVIALVSLFAETNDESYLKQAEAVVREVYKTLGRPRGLRIGEDLDRDGQYFHYLTKWMYALNQLGRIKPMYHEEAVKLVKDVHEAFVIRGRGVRWKMTEDLSATYPGYGLGGLDHYDGYVQYRLLDPVALSSEIHDLKMLIDADYKKFNCSQDLALGESLWTSHFFPDEPWAQVLRQRSIKALDSLWCEKGSRGYFCREPKQHNVKFAFTNFGISYALQSVKLWPQRVQKLNTFFEEYRSNDEYDHEAITHVMHVNSLFPGLLAPFN</sequence>
<dbReference type="EnsemblMetazoa" id="CapteT205504">
    <property type="protein sequence ID" value="CapteP205504"/>
    <property type="gene ID" value="CapteG205504"/>
</dbReference>
<evidence type="ECO:0000313" key="3">
    <source>
        <dbReference type="Proteomes" id="UP000014760"/>
    </source>
</evidence>
<protein>
    <recommendedName>
        <fullName evidence="4">Alpha-macroglobulin-like TED domain-containing protein</fullName>
    </recommendedName>
</protein>
<dbReference type="AlphaFoldDB" id="R7TEW2"/>
<dbReference type="STRING" id="283909.R7TEW2"/>
<reference evidence="1 3" key="2">
    <citation type="journal article" date="2013" name="Nature">
        <title>Insights into bilaterian evolution from three spiralian genomes.</title>
        <authorList>
            <person name="Simakov O."/>
            <person name="Marletaz F."/>
            <person name="Cho S.J."/>
            <person name="Edsinger-Gonzales E."/>
            <person name="Havlak P."/>
            <person name="Hellsten U."/>
            <person name="Kuo D.H."/>
            <person name="Larsson T."/>
            <person name="Lv J."/>
            <person name="Arendt D."/>
            <person name="Savage R."/>
            <person name="Osoegawa K."/>
            <person name="de Jong P."/>
            <person name="Grimwood J."/>
            <person name="Chapman J.A."/>
            <person name="Shapiro H."/>
            <person name="Aerts A."/>
            <person name="Otillar R.P."/>
            <person name="Terry A.Y."/>
            <person name="Boore J.L."/>
            <person name="Grigoriev I.V."/>
            <person name="Lindberg D.R."/>
            <person name="Seaver E.C."/>
            <person name="Weisblat D.A."/>
            <person name="Putnam N.H."/>
            <person name="Rokhsar D.S."/>
        </authorList>
    </citation>
    <scope>NUCLEOTIDE SEQUENCE</scope>
    <source>
        <strain evidence="1 3">I ESC-2004</strain>
    </source>
</reference>
<proteinExistence type="predicted"/>
<dbReference type="HOGENOM" id="CLU_039096_0_0_1"/>
<evidence type="ECO:0000313" key="1">
    <source>
        <dbReference type="EMBL" id="ELT92027.1"/>
    </source>
</evidence>
<reference evidence="3" key="1">
    <citation type="submission" date="2012-12" db="EMBL/GenBank/DDBJ databases">
        <authorList>
            <person name="Hellsten U."/>
            <person name="Grimwood J."/>
            <person name="Chapman J.A."/>
            <person name="Shapiro H."/>
            <person name="Aerts A."/>
            <person name="Otillar R.P."/>
            <person name="Terry A.Y."/>
            <person name="Boore J.L."/>
            <person name="Simakov O."/>
            <person name="Marletaz F."/>
            <person name="Cho S.-J."/>
            <person name="Edsinger-Gonzales E."/>
            <person name="Havlak P."/>
            <person name="Kuo D.-H."/>
            <person name="Larsson T."/>
            <person name="Lv J."/>
            <person name="Arendt D."/>
            <person name="Savage R."/>
            <person name="Osoegawa K."/>
            <person name="de Jong P."/>
            <person name="Lindberg D.R."/>
            <person name="Seaver E.C."/>
            <person name="Weisblat D.A."/>
            <person name="Putnam N.H."/>
            <person name="Grigoriev I.V."/>
            <person name="Rokhsar D.S."/>
        </authorList>
    </citation>
    <scope>NUCLEOTIDE SEQUENCE</scope>
    <source>
        <strain evidence="3">I ESC-2004</strain>
    </source>
</reference>
<evidence type="ECO:0000313" key="2">
    <source>
        <dbReference type="EnsemblMetazoa" id="CapteP205504"/>
    </source>
</evidence>
<dbReference type="OMA" id="YLTISHR"/>
<dbReference type="EMBL" id="KB310285">
    <property type="protein sequence ID" value="ELT92027.1"/>
    <property type="molecule type" value="Genomic_DNA"/>
</dbReference>
<keyword evidence="3" id="KW-1185">Reference proteome</keyword>
<reference evidence="2" key="3">
    <citation type="submission" date="2015-06" db="UniProtKB">
        <authorList>
            <consortium name="EnsemblMetazoa"/>
        </authorList>
    </citation>
    <scope>IDENTIFICATION</scope>
</reference>
<organism evidence="1">
    <name type="scientific">Capitella teleta</name>
    <name type="common">Polychaete worm</name>
    <dbReference type="NCBI Taxonomy" id="283909"/>
    <lineage>
        <taxon>Eukaryota</taxon>
        <taxon>Metazoa</taxon>
        <taxon>Spiralia</taxon>
        <taxon>Lophotrochozoa</taxon>
        <taxon>Annelida</taxon>
        <taxon>Polychaeta</taxon>
        <taxon>Sedentaria</taxon>
        <taxon>Scolecida</taxon>
        <taxon>Capitellidae</taxon>
        <taxon>Capitella</taxon>
    </lineage>
</organism>
<dbReference type="EMBL" id="AMQN01013531">
    <property type="status" value="NOT_ANNOTATED_CDS"/>
    <property type="molecule type" value="Genomic_DNA"/>
</dbReference>
<dbReference type="SUPFAM" id="SSF48208">
    <property type="entry name" value="Six-hairpin glycosidases"/>
    <property type="match status" value="1"/>
</dbReference>